<sequence>MIVNLQPDGWEIIYHRAHALLAAQIAGAWHLEDSAPSFIDTIAAISHHDDLEKEWEKNQLTPAGAPLDFTLEGQTSVKKLRQHIEDSLYRGRWVALLTSMHLCFINSQDQSATIQKFVKEQEDLQTQWREELEVKKEEAESAYRFMQWCDRLSLILCQNQLPDNERALEIDIGSDKQSYDVVQFNNGLITVNSWPFKADKFTVKVEASYLSQIKFENNTALKRALKTAPRKYRQWTFIKQNPQ</sequence>
<dbReference type="Pfam" id="PF13030">
    <property type="entry name" value="DUF3891"/>
    <property type="match status" value="1"/>
</dbReference>
<gene>
    <name evidence="1" type="ORF">C7B64_10835</name>
</gene>
<organism evidence="1 2">
    <name type="scientific">Merismopedia glauca CCAP 1448/3</name>
    <dbReference type="NCBI Taxonomy" id="1296344"/>
    <lineage>
        <taxon>Bacteria</taxon>
        <taxon>Bacillati</taxon>
        <taxon>Cyanobacteriota</taxon>
        <taxon>Cyanophyceae</taxon>
        <taxon>Synechococcales</taxon>
        <taxon>Merismopediaceae</taxon>
        <taxon>Merismopedia</taxon>
    </lineage>
</organism>
<evidence type="ECO:0000313" key="1">
    <source>
        <dbReference type="EMBL" id="PSB02934.1"/>
    </source>
</evidence>
<accession>A0A2T1C3Y4</accession>
<dbReference type="InterPro" id="IPR024992">
    <property type="entry name" value="DUF3891"/>
</dbReference>
<name>A0A2T1C3Y4_9CYAN</name>
<protein>
    <submittedName>
        <fullName evidence="1">DUF3891 domain-containing protein</fullName>
    </submittedName>
</protein>
<dbReference type="Proteomes" id="UP000238762">
    <property type="component" value="Unassembled WGS sequence"/>
</dbReference>
<dbReference type="EMBL" id="PVWJ01000045">
    <property type="protein sequence ID" value="PSB02934.1"/>
    <property type="molecule type" value="Genomic_DNA"/>
</dbReference>
<keyword evidence="2" id="KW-1185">Reference proteome</keyword>
<comment type="caution">
    <text evidence="1">The sequence shown here is derived from an EMBL/GenBank/DDBJ whole genome shotgun (WGS) entry which is preliminary data.</text>
</comment>
<reference evidence="1 2" key="2">
    <citation type="submission" date="2018-03" db="EMBL/GenBank/DDBJ databases">
        <title>The ancient ancestry and fast evolution of plastids.</title>
        <authorList>
            <person name="Moore K.R."/>
            <person name="Magnabosco C."/>
            <person name="Momper L."/>
            <person name="Gold D.A."/>
            <person name="Bosak T."/>
            <person name="Fournier G.P."/>
        </authorList>
    </citation>
    <scope>NUCLEOTIDE SEQUENCE [LARGE SCALE GENOMIC DNA]</scope>
    <source>
        <strain evidence="1 2">CCAP 1448/3</strain>
    </source>
</reference>
<dbReference type="OrthoDB" id="420027at2"/>
<proteinExistence type="predicted"/>
<dbReference type="AlphaFoldDB" id="A0A2T1C3Y4"/>
<dbReference type="RefSeq" id="WP_106288663.1">
    <property type="nucleotide sequence ID" value="NZ_CAWNTC010000031.1"/>
</dbReference>
<evidence type="ECO:0000313" key="2">
    <source>
        <dbReference type="Proteomes" id="UP000238762"/>
    </source>
</evidence>
<reference evidence="1 2" key="1">
    <citation type="submission" date="2018-02" db="EMBL/GenBank/DDBJ databases">
        <authorList>
            <person name="Cohen D.B."/>
            <person name="Kent A.D."/>
        </authorList>
    </citation>
    <scope>NUCLEOTIDE SEQUENCE [LARGE SCALE GENOMIC DNA]</scope>
    <source>
        <strain evidence="1 2">CCAP 1448/3</strain>
    </source>
</reference>